<dbReference type="RefSeq" id="WP_141768084.1">
    <property type="nucleotide sequence ID" value="NZ_FMXP01000002.1"/>
</dbReference>
<evidence type="ECO:0000259" key="4">
    <source>
        <dbReference type="Pfam" id="PF20597"/>
    </source>
</evidence>
<evidence type="ECO:0000313" key="5">
    <source>
        <dbReference type="EMBL" id="SDB02637.1"/>
    </source>
</evidence>
<accession>A0A1G6A2J5</accession>
<keyword evidence="1" id="KW-0732">Signal</keyword>
<dbReference type="Pfam" id="PF20597">
    <property type="entry name" value="pAdhesive_15"/>
    <property type="match status" value="1"/>
</dbReference>
<dbReference type="Pfam" id="PF19258">
    <property type="entry name" value="KxYKxGKxW_sig"/>
    <property type="match status" value="1"/>
</dbReference>
<feature type="coiled-coil region" evidence="2">
    <location>
        <begin position="1749"/>
        <end position="1809"/>
    </location>
</feature>
<feature type="compositionally biased region" description="Basic and acidic residues" evidence="3">
    <location>
        <begin position="212"/>
        <end position="222"/>
    </location>
</feature>
<keyword evidence="6" id="KW-1185">Reference proteome</keyword>
<feature type="compositionally biased region" description="Low complexity" evidence="3">
    <location>
        <begin position="610"/>
        <end position="627"/>
    </location>
</feature>
<keyword evidence="2" id="KW-0175">Coiled coil</keyword>
<feature type="non-terminal residue" evidence="5">
    <location>
        <position position="1836"/>
    </location>
</feature>
<feature type="compositionally biased region" description="Polar residues" evidence="3">
    <location>
        <begin position="194"/>
        <end position="209"/>
    </location>
</feature>
<dbReference type="STRING" id="439219.SAMN02910293_00155"/>
<feature type="compositionally biased region" description="Low complexity" evidence="3">
    <location>
        <begin position="244"/>
        <end position="263"/>
    </location>
</feature>
<name>A0A1G6A2J5_9STRE</name>
<sequence>MRWGKSNNNFGETDRKERIKLYKSGKHWVTRVLSVVGLLRFFKPSAEKLSKVATDELAEKRGQKILKAIAVSGSIIGGAGVADKAFANEQASVLGSELSLHSDTVSVDVSEGQVTNNNIQEAATEALDDEIDQEAVVEASLSASTSSRLESESASTRSMEESVQASTAASESERLIAEASSEVTSTSDRETKESQSLSLTLESASRSLNLSESERVDRESESLVKASKSASTSLNDSESERLASESVSASESNEAISNSLNESTSEREKEESLSASASLALVSESLKASTSVRESSESVSASTSLASFSLSVSESEVSSIIESQSLLQEAIENQIEPFLANERSGSVISSVKGYLDVSRGMIDWVVTYQPTTSTTTPQYVGFYVANIADGESLEPIDLKVTGTINQTETYIEYEQGDPIYEAKEVSRREGYDYRVLSGWSYKYYKNVIVGYESVAVTKTRTISVAYTESLVLNNSFTTTESGGTEYKALGLNYEGKRHWGDNYSGTQLYDISKGLTFTFSTTTNGTMDNIGLFVQAATNTTSSNVHATLNESGGSINFGNLSVTSKNNTILYKVYAQSLSESIVESVSTSTYRSGSLSTSTAKSQESEKLSTSASLQSRLSSESLRDASSSESLSEFLKSSNSVRESQESLSASNSQSLVDASLSDSNSAREEAEAHSTAASNKSVSDSLADSESERKVSEERSTSESDRLFSESLKDSASDRLVSESKSKSLSDYNRESEEAASSIKSESLISDSLSDSVSLRESQESVSAENSTSLSESVLESLATSLSLYQEELSKHEIGSDNGTSTTVSVYNSGVQVYAKENGKFLAQWKQFTYTVTANYDTVTGLTNWTLSIIDFNNPDTPDAVIEDNDNHRLKLRVDSKEDKNSDLHNVTLSEDERSITFTTSPDVDDPTKQYRLDFSATNGLSGSGASYKFIVDLNAVPEEVTTSLSNSVITSASTSASELVSQSLSTSQKEYSESFGASLSKYVSESEKAHLESVETSTSNSILVSEKNRMDSISASESESLRLSNANISEHLSELYSQNASLSKAFVSASVSVSQSASKSVVQSQLASQTQTQTSTQNNSAGVTVNTNTYYDDVPAARDNFLQAAQDFTIFTQETAHLNGSVKGNFAIGTLAAQNNGIETSYGNIDGKDYLYADHITGGINQSIGSYNVNEKFVIGPDVRMESYNNGHGFTIGNTSFNGGESINKSEVYQQTRDKAYIDFDQEFTNLAEISNQIANTKADATYSNNSVFVDNNNRVIDISKIVDADNNDVLVINLGSDILSQSTPLTFTGLDATKPQTVMINVVNNTGSSTIYSNSQIKLNYTNGVTVQHDASTSIENTVLWNFVNLNSTPFSGNVNISSGNWVGSVLAPKANVTTSVDTVGNVISKTFTSNGTTKRWDYNGGGLESKASQLSTSTSMSASTSTVQSTSRYNSQSLSLSGAIHSLESASAKDSISTSKAASESAASLALASTAKSTSYSTSDRTSVVQSTVKSAIDSVSSLVAKLDSTSEAEAFQSAFGSISASTSLSLSESLASAQASDASLNTSASTSAFQSAGHVKSLSESASRSANLSTVASQSDKTSLTSQERSASTSISELRVSEASQSVSASKLASEGLRKSQESLSVSSLSASTSLSERLANTLDALRAIETASEAAKAAQDEHSTAVSDKAVTPEEAKAVQDKIDAANAVIKAAQDLIEKSAKVEPEDAEKLSAVLNTIKVPTPLEVTDKDSDGKLDSVEKSEAKAAIEAAKAAVQAAEAAKTAAGDVVTPAEKAEVDTKIAEANQAIQAAEAAIADYAAAEPEDAQTLTDELSSVKAPDTVTVTDKD</sequence>
<dbReference type="InterPro" id="IPR026588">
    <property type="entry name" value="Choice_anch_A"/>
</dbReference>
<feature type="region of interest" description="Disordered" evidence="3">
    <location>
        <begin position="1586"/>
        <end position="1606"/>
    </location>
</feature>
<protein>
    <submittedName>
        <fullName evidence="5">KxYKxGKxW signal peptide containing protein/choice-of-anchor A domain-containing protein</fullName>
    </submittedName>
</protein>
<feature type="region of interest" description="Disordered" evidence="3">
    <location>
        <begin position="648"/>
        <end position="749"/>
    </location>
</feature>
<reference evidence="5 6" key="1">
    <citation type="submission" date="2016-10" db="EMBL/GenBank/DDBJ databases">
        <authorList>
            <person name="de Groot N.N."/>
        </authorList>
    </citation>
    <scope>NUCLEOTIDE SEQUENCE [LARGE SCALE GENOMIC DNA]</scope>
    <source>
        <strain evidence="5 6">A-4</strain>
    </source>
</reference>
<feature type="compositionally biased region" description="Low complexity" evidence="3">
    <location>
        <begin position="137"/>
        <end position="157"/>
    </location>
</feature>
<feature type="compositionally biased region" description="Basic and acidic residues" evidence="3">
    <location>
        <begin position="694"/>
        <end position="741"/>
    </location>
</feature>
<evidence type="ECO:0000313" key="6">
    <source>
        <dbReference type="Proteomes" id="UP000182508"/>
    </source>
</evidence>
<dbReference type="Proteomes" id="UP000182508">
    <property type="component" value="Unassembled WGS sequence"/>
</dbReference>
<dbReference type="InterPro" id="IPR022263">
    <property type="entry name" value="KxYKxGKxW"/>
</dbReference>
<gene>
    <name evidence="5" type="ORF">SAMN02910293_00155</name>
</gene>
<organism evidence="5 6">
    <name type="scientific">Streptococcus henryi</name>
    <dbReference type="NCBI Taxonomy" id="439219"/>
    <lineage>
        <taxon>Bacteria</taxon>
        <taxon>Bacillati</taxon>
        <taxon>Bacillota</taxon>
        <taxon>Bacilli</taxon>
        <taxon>Lactobacillales</taxon>
        <taxon>Streptococcaceae</taxon>
        <taxon>Streptococcus</taxon>
    </lineage>
</organism>
<feature type="domain" description="Choice-of-anchor A" evidence="4">
    <location>
        <begin position="1111"/>
        <end position="1403"/>
    </location>
</feature>
<evidence type="ECO:0000256" key="1">
    <source>
        <dbReference type="ARBA" id="ARBA00022729"/>
    </source>
</evidence>
<proteinExistence type="predicted"/>
<dbReference type="eggNOG" id="ENOG502ZB4C">
    <property type="taxonomic scope" value="Bacteria"/>
</dbReference>
<dbReference type="NCBIfam" id="TIGR03715">
    <property type="entry name" value="KxYKxGKxW"/>
    <property type="match status" value="1"/>
</dbReference>
<evidence type="ECO:0000256" key="3">
    <source>
        <dbReference type="SAM" id="MobiDB-lite"/>
    </source>
</evidence>
<feature type="region of interest" description="Disordered" evidence="3">
    <location>
        <begin position="594"/>
        <end position="627"/>
    </location>
</feature>
<feature type="compositionally biased region" description="Polar residues" evidence="3">
    <location>
        <begin position="679"/>
        <end position="692"/>
    </location>
</feature>
<feature type="compositionally biased region" description="Polar residues" evidence="3">
    <location>
        <begin position="161"/>
        <end position="170"/>
    </location>
</feature>
<dbReference type="EMBL" id="FMXP01000002">
    <property type="protein sequence ID" value="SDB02637.1"/>
    <property type="molecule type" value="Genomic_DNA"/>
</dbReference>
<feature type="compositionally biased region" description="Low complexity" evidence="3">
    <location>
        <begin position="648"/>
        <end position="659"/>
    </location>
</feature>
<dbReference type="NCBIfam" id="TIGR04215">
    <property type="entry name" value="choice_anch_A"/>
    <property type="match status" value="1"/>
</dbReference>
<feature type="compositionally biased region" description="Polar residues" evidence="3">
    <location>
        <begin position="594"/>
        <end position="604"/>
    </location>
</feature>
<feature type="region of interest" description="Disordered" evidence="3">
    <location>
        <begin position="137"/>
        <end position="272"/>
    </location>
</feature>
<evidence type="ECO:0000256" key="2">
    <source>
        <dbReference type="SAM" id="Coils"/>
    </source>
</evidence>